<sequence>MIGAVFSVLCASQAPGQQQAENVTLTDIRGMVFCEFLLITDKDVTIYNTSANGECDLDTFSQLDPADIATEHGAKQAQLNGPKYWIMDEQTLGLGETKTFGGIEARYAATLPLASLGSGEGADPYAPYVTQKEQKMVYHAGKPVYELVDKDGNAYVLNAYGAQVENGDPSNLEKQLKPAEGWTFRSRILDEEMVIIQKGDRPNKMVGDDMHQYYSLEERDGG</sequence>
<accession>A0ABY2WXD0</accession>
<keyword evidence="2" id="KW-1185">Reference proteome</keyword>
<dbReference type="RefSeq" id="WP_138841224.1">
    <property type="nucleotide sequence ID" value="NZ_VCPD01000003.1"/>
</dbReference>
<proteinExistence type="predicted"/>
<protein>
    <submittedName>
        <fullName evidence="1">Uncharacterized protein</fullName>
    </submittedName>
</protein>
<comment type="caution">
    <text evidence="1">The sequence shown here is derived from an EMBL/GenBank/DDBJ whole genome shotgun (WGS) entry which is preliminary data.</text>
</comment>
<gene>
    <name evidence="1" type="ORF">FGK63_08620</name>
</gene>
<evidence type="ECO:0000313" key="1">
    <source>
        <dbReference type="EMBL" id="TMV07525.1"/>
    </source>
</evidence>
<name>A0ABY2WXD0_9RHOB</name>
<reference evidence="1 2" key="1">
    <citation type="submission" date="2019-05" db="EMBL/GenBank/DDBJ databases">
        <title>Ruegeria sp. nov., isolated from tidal flat.</title>
        <authorList>
            <person name="Kim W."/>
        </authorList>
    </citation>
    <scope>NUCLEOTIDE SEQUENCE [LARGE SCALE GENOMIC DNA]</scope>
    <source>
        <strain evidence="1 2">CAU 1488</strain>
    </source>
</reference>
<dbReference type="EMBL" id="VCPD01000003">
    <property type="protein sequence ID" value="TMV07525.1"/>
    <property type="molecule type" value="Genomic_DNA"/>
</dbReference>
<dbReference type="Proteomes" id="UP001193035">
    <property type="component" value="Unassembled WGS sequence"/>
</dbReference>
<organism evidence="1 2">
    <name type="scientific">Ruegeria sediminis</name>
    <dbReference type="NCBI Taxonomy" id="2583820"/>
    <lineage>
        <taxon>Bacteria</taxon>
        <taxon>Pseudomonadati</taxon>
        <taxon>Pseudomonadota</taxon>
        <taxon>Alphaproteobacteria</taxon>
        <taxon>Rhodobacterales</taxon>
        <taxon>Roseobacteraceae</taxon>
        <taxon>Ruegeria</taxon>
    </lineage>
</organism>
<evidence type="ECO:0000313" key="2">
    <source>
        <dbReference type="Proteomes" id="UP001193035"/>
    </source>
</evidence>